<sequence length="55" mass="6052">MIQKKYDSASQVVSDMKDGATLLVGGFGGRGLPSQLVQYSWSKVQNQHPVKKTRT</sequence>
<protein>
    <submittedName>
        <fullName evidence="1">Coenzyme A transferase</fullName>
    </submittedName>
</protein>
<dbReference type="PROSITE" id="PS01273">
    <property type="entry name" value="COA_TRANSF_1"/>
    <property type="match status" value="1"/>
</dbReference>
<keyword evidence="2" id="KW-1185">Reference proteome</keyword>
<dbReference type="InterPro" id="IPR037171">
    <property type="entry name" value="NagB/RpiA_transferase-like"/>
</dbReference>
<keyword evidence="1" id="KW-0808">Transferase</keyword>
<gene>
    <name evidence="1" type="ORF">SAMN05880501_102184</name>
</gene>
<evidence type="ECO:0000313" key="1">
    <source>
        <dbReference type="EMBL" id="SOB99317.1"/>
    </source>
</evidence>
<dbReference type="Pfam" id="PF01144">
    <property type="entry name" value="CoA_trans"/>
    <property type="match status" value="1"/>
</dbReference>
<organism evidence="1 2">
    <name type="scientific">Ureibacillus xyleni</name>
    <dbReference type="NCBI Taxonomy" id="614648"/>
    <lineage>
        <taxon>Bacteria</taxon>
        <taxon>Bacillati</taxon>
        <taxon>Bacillota</taxon>
        <taxon>Bacilli</taxon>
        <taxon>Bacillales</taxon>
        <taxon>Caryophanaceae</taxon>
        <taxon>Ureibacillus</taxon>
    </lineage>
</organism>
<dbReference type="InterPro" id="IPR004165">
    <property type="entry name" value="CoA_trans_fam_I"/>
</dbReference>
<dbReference type="Gene3D" id="3.40.1080.10">
    <property type="entry name" value="Glutaconate Coenzyme A-transferase"/>
    <property type="match status" value="1"/>
</dbReference>
<dbReference type="SUPFAM" id="SSF100950">
    <property type="entry name" value="NagB/RpiA/CoA transferase-like"/>
    <property type="match status" value="1"/>
</dbReference>
<accession>A0A285RXK8</accession>
<dbReference type="Proteomes" id="UP000219636">
    <property type="component" value="Unassembled WGS sequence"/>
</dbReference>
<dbReference type="EMBL" id="OBMQ01000002">
    <property type="protein sequence ID" value="SOB99317.1"/>
    <property type="molecule type" value="Genomic_DNA"/>
</dbReference>
<reference evidence="2" key="1">
    <citation type="submission" date="2017-08" db="EMBL/GenBank/DDBJ databases">
        <authorList>
            <person name="Varghese N."/>
            <person name="Submissions S."/>
        </authorList>
    </citation>
    <scope>NUCLEOTIDE SEQUENCE [LARGE SCALE GENOMIC DNA]</scope>
    <source>
        <strain evidence="2">JC22</strain>
    </source>
</reference>
<proteinExistence type="predicted"/>
<name>A0A285RXK8_9BACL</name>
<evidence type="ECO:0000313" key="2">
    <source>
        <dbReference type="Proteomes" id="UP000219636"/>
    </source>
</evidence>
<dbReference type="AlphaFoldDB" id="A0A285RXK8"/>
<dbReference type="GO" id="GO:0008410">
    <property type="term" value="F:CoA-transferase activity"/>
    <property type="evidence" value="ECO:0007669"/>
    <property type="project" value="InterPro"/>
</dbReference>
<dbReference type="InterPro" id="IPR004163">
    <property type="entry name" value="CoA_transf_BS"/>
</dbReference>